<name>A0A6A4LSG3_9ERIC</name>
<proteinExistence type="predicted"/>
<dbReference type="Pfam" id="PF12796">
    <property type="entry name" value="Ank_2"/>
    <property type="match status" value="1"/>
</dbReference>
<dbReference type="PROSITE" id="PS50088">
    <property type="entry name" value="ANK_REPEAT"/>
    <property type="match status" value="1"/>
</dbReference>
<protein>
    <submittedName>
        <fullName evidence="2">Uncharacterized protein</fullName>
    </submittedName>
</protein>
<dbReference type="SUPFAM" id="SSF48403">
    <property type="entry name" value="Ankyrin repeat"/>
    <property type="match status" value="1"/>
</dbReference>
<dbReference type="GO" id="GO:0016020">
    <property type="term" value="C:membrane"/>
    <property type="evidence" value="ECO:0007669"/>
    <property type="project" value="TreeGrafter"/>
</dbReference>
<feature type="repeat" description="ANK" evidence="1">
    <location>
        <begin position="318"/>
        <end position="350"/>
    </location>
</feature>
<dbReference type="PROSITE" id="PS50297">
    <property type="entry name" value="ANK_REP_REGION"/>
    <property type="match status" value="1"/>
</dbReference>
<comment type="caution">
    <text evidence="2">The sequence shown here is derived from an EMBL/GenBank/DDBJ whole genome shotgun (WGS) entry which is preliminary data.</text>
</comment>
<keyword evidence="1" id="KW-0040">ANK repeat</keyword>
<evidence type="ECO:0000313" key="2">
    <source>
        <dbReference type="EMBL" id="KAE9463906.1"/>
    </source>
</evidence>
<sequence>MSSSSKKRSTSSPIDAKVFCYRIQYDVLDYVPKLFFEGNYNNWKLLMRNFIHMQGLIGFIEGAAVEERDRDEAWKRSNNLVQEWILKTLSGAIRPRVMSSDESAKGLWMRLEEIFDPTRSTWQPDGTYPYPTEFNVLEFVPILLSEGNYKNWKSSMWDFISGLGLVAFIDGTAAVNKSNRDDYTAWKRLDNLVRRWILATLSRNTRIRVLRFKTAEVLWTELEKMFDATRSLWQLDEETESRQGHFLDLHKAAINGDWDKAKEIIEREPNAVRTPITPFHETALSLAIKSASEGRNHFVRELLERMTPQDVVHLVDNKGRTALHHAARVGNVEGARMLVNKNRDLPTVEDYVGTPLHWAALLGLREMVLYLKEVTSEEIGDSGLLFYLTSGEHYDIALTLLQRKPELALKACMELDNPFSILVEKRSSFPSGKQGRSGGFLAGFSGFRQLRLTATFITVLRRLAVSFVVLLWVFAGGVVVPGEFQGNQKALQGIIAKEVEEETLRIRPIVASLFMIWELAEKLEYDFTVPHVKHIREMKERQHHALELVKFLCMEVAKSNLSLVERIFKPALRNAARVGIPEIIEEIVVSYPLAITFMDLDNLNIFKYAILYRRERVFNLINQVAGGTIYIGEEDTSRNHGLHLAARLSRVQQINLKASAAGAILQMQREMQWFK</sequence>
<dbReference type="InterPro" id="IPR036770">
    <property type="entry name" value="Ankyrin_rpt-contain_sf"/>
</dbReference>
<feature type="non-terminal residue" evidence="2">
    <location>
        <position position="1"/>
    </location>
</feature>
<reference evidence="2 3" key="1">
    <citation type="journal article" date="2019" name="Genome Biol. Evol.">
        <title>The Rhododendron genome and chromosomal organization provide insight into shared whole-genome duplications across the heath family (Ericaceae).</title>
        <authorList>
            <person name="Soza V.L."/>
            <person name="Lindsley D."/>
            <person name="Waalkes A."/>
            <person name="Ramage E."/>
            <person name="Patwardhan R.P."/>
            <person name="Burton J.N."/>
            <person name="Adey A."/>
            <person name="Kumar A."/>
            <person name="Qiu R."/>
            <person name="Shendure J."/>
            <person name="Hall B."/>
        </authorList>
    </citation>
    <scope>NUCLEOTIDE SEQUENCE [LARGE SCALE GENOMIC DNA]</scope>
    <source>
        <strain evidence="2">RSF 1966-606</strain>
    </source>
</reference>
<dbReference type="EMBL" id="QEFC01000547">
    <property type="protein sequence ID" value="KAE9463906.1"/>
    <property type="molecule type" value="Genomic_DNA"/>
</dbReference>
<dbReference type="InterPro" id="IPR002110">
    <property type="entry name" value="Ankyrin_rpt"/>
</dbReference>
<organism evidence="2 3">
    <name type="scientific">Rhododendron williamsianum</name>
    <dbReference type="NCBI Taxonomy" id="262921"/>
    <lineage>
        <taxon>Eukaryota</taxon>
        <taxon>Viridiplantae</taxon>
        <taxon>Streptophyta</taxon>
        <taxon>Embryophyta</taxon>
        <taxon>Tracheophyta</taxon>
        <taxon>Spermatophyta</taxon>
        <taxon>Magnoliopsida</taxon>
        <taxon>eudicotyledons</taxon>
        <taxon>Gunneridae</taxon>
        <taxon>Pentapetalae</taxon>
        <taxon>asterids</taxon>
        <taxon>Ericales</taxon>
        <taxon>Ericaceae</taxon>
        <taxon>Ericoideae</taxon>
        <taxon>Rhodoreae</taxon>
        <taxon>Rhododendron</taxon>
    </lineage>
</organism>
<dbReference type="PANTHER" id="PTHR24177:SF292">
    <property type="entry name" value="ANKYRIN REPEAT FAMILY PROTEIN-RELATED"/>
    <property type="match status" value="1"/>
</dbReference>
<evidence type="ECO:0000313" key="3">
    <source>
        <dbReference type="Proteomes" id="UP000428333"/>
    </source>
</evidence>
<dbReference type="Proteomes" id="UP000428333">
    <property type="component" value="Linkage Group LG03"/>
</dbReference>
<dbReference type="PANTHER" id="PTHR24177">
    <property type="entry name" value="CASKIN"/>
    <property type="match status" value="1"/>
</dbReference>
<dbReference type="SMART" id="SM00248">
    <property type="entry name" value="ANK"/>
    <property type="match status" value="4"/>
</dbReference>
<keyword evidence="3" id="KW-1185">Reference proteome</keyword>
<dbReference type="Gene3D" id="1.25.40.20">
    <property type="entry name" value="Ankyrin repeat-containing domain"/>
    <property type="match status" value="1"/>
</dbReference>
<feature type="non-terminal residue" evidence="2">
    <location>
        <position position="675"/>
    </location>
</feature>
<evidence type="ECO:0000256" key="1">
    <source>
        <dbReference type="PROSITE-ProRule" id="PRU00023"/>
    </source>
</evidence>
<gene>
    <name evidence="2" type="ORF">C3L33_04209</name>
</gene>
<accession>A0A6A4LSG3</accession>
<dbReference type="OrthoDB" id="1925304at2759"/>
<dbReference type="AlphaFoldDB" id="A0A6A4LSG3"/>